<accession>A0A1L9V6B5</accession>
<gene>
    <name evidence="4" type="ORF">ASPGLDRAFT_159173</name>
</gene>
<dbReference type="RefSeq" id="XP_022396146.1">
    <property type="nucleotide sequence ID" value="XM_022542429.1"/>
</dbReference>
<dbReference type="PANTHER" id="PTHR31644:SF1">
    <property type="entry name" value="ZN(II)2CYS6 TRANSCRIPTION FACTOR (EUROFUNG)"/>
    <property type="match status" value="1"/>
</dbReference>
<dbReference type="InterPro" id="IPR003819">
    <property type="entry name" value="TauD/TfdA-like"/>
</dbReference>
<dbReference type="GO" id="GO:0000981">
    <property type="term" value="F:DNA-binding transcription factor activity, RNA polymerase II-specific"/>
    <property type="evidence" value="ECO:0007669"/>
    <property type="project" value="TreeGrafter"/>
</dbReference>
<keyword evidence="1" id="KW-0560">Oxidoreductase</keyword>
<evidence type="ECO:0000259" key="3">
    <source>
        <dbReference type="Pfam" id="PF02668"/>
    </source>
</evidence>
<dbReference type="GO" id="GO:0016491">
    <property type="term" value="F:oxidoreductase activity"/>
    <property type="evidence" value="ECO:0007669"/>
    <property type="project" value="UniProtKB-KW"/>
</dbReference>
<dbReference type="GO" id="GO:0005634">
    <property type="term" value="C:nucleus"/>
    <property type="evidence" value="ECO:0007669"/>
    <property type="project" value="TreeGrafter"/>
</dbReference>
<feature type="region of interest" description="Disordered" evidence="2">
    <location>
        <begin position="316"/>
        <end position="359"/>
    </location>
</feature>
<dbReference type="OrthoDB" id="5818554at2759"/>
<feature type="compositionally biased region" description="Polar residues" evidence="2">
    <location>
        <begin position="854"/>
        <end position="863"/>
    </location>
</feature>
<organism evidence="4 5">
    <name type="scientific">Aspergillus glaucus CBS 516.65</name>
    <dbReference type="NCBI Taxonomy" id="1160497"/>
    <lineage>
        <taxon>Eukaryota</taxon>
        <taxon>Fungi</taxon>
        <taxon>Dikarya</taxon>
        <taxon>Ascomycota</taxon>
        <taxon>Pezizomycotina</taxon>
        <taxon>Eurotiomycetes</taxon>
        <taxon>Eurotiomycetidae</taxon>
        <taxon>Eurotiales</taxon>
        <taxon>Aspergillaceae</taxon>
        <taxon>Aspergillus</taxon>
        <taxon>Aspergillus subgen. Aspergillus</taxon>
    </lineage>
</organism>
<dbReference type="EMBL" id="KV878918">
    <property type="protein sequence ID" value="OJJ79448.1"/>
    <property type="molecule type" value="Genomic_DNA"/>
</dbReference>
<protein>
    <recommendedName>
        <fullName evidence="3">TauD/TfdA-like domain-containing protein</fullName>
    </recommendedName>
</protein>
<dbReference type="CDD" id="cd12148">
    <property type="entry name" value="fungal_TF_MHR"/>
    <property type="match status" value="1"/>
</dbReference>
<evidence type="ECO:0000256" key="2">
    <source>
        <dbReference type="SAM" id="MobiDB-lite"/>
    </source>
</evidence>
<dbReference type="InterPro" id="IPR042098">
    <property type="entry name" value="TauD-like_sf"/>
</dbReference>
<evidence type="ECO:0000313" key="5">
    <source>
        <dbReference type="Proteomes" id="UP000184300"/>
    </source>
</evidence>
<evidence type="ECO:0000313" key="4">
    <source>
        <dbReference type="EMBL" id="OJJ79448.1"/>
    </source>
</evidence>
<feature type="region of interest" description="Disordered" evidence="2">
    <location>
        <begin position="100"/>
        <end position="119"/>
    </location>
</feature>
<feature type="compositionally biased region" description="Basic and acidic residues" evidence="2">
    <location>
        <begin position="843"/>
        <end position="852"/>
    </location>
</feature>
<feature type="region of interest" description="Disordered" evidence="2">
    <location>
        <begin position="843"/>
        <end position="894"/>
    </location>
</feature>
<name>A0A1L9V6B5_ASPGL</name>
<dbReference type="PANTHER" id="PTHR31644">
    <property type="entry name" value="TRANSCRIPTIONAL ACTIVATOR ARO80-RELATED"/>
    <property type="match status" value="1"/>
</dbReference>
<evidence type="ECO:0000256" key="1">
    <source>
        <dbReference type="ARBA" id="ARBA00023002"/>
    </source>
</evidence>
<dbReference type="VEuPathDB" id="FungiDB:ASPGLDRAFT_159173"/>
<keyword evidence="5" id="KW-1185">Reference proteome</keyword>
<dbReference type="AlphaFoldDB" id="A0A1L9V6B5"/>
<feature type="domain" description="TauD/TfdA-like" evidence="3">
    <location>
        <begin position="10"/>
        <end position="282"/>
    </location>
</feature>
<proteinExistence type="predicted"/>
<feature type="compositionally biased region" description="Basic and acidic residues" evidence="2">
    <location>
        <begin position="322"/>
        <end position="356"/>
    </location>
</feature>
<feature type="compositionally biased region" description="Basic and acidic residues" evidence="2">
    <location>
        <begin position="868"/>
        <end position="877"/>
    </location>
</feature>
<dbReference type="InterPro" id="IPR052780">
    <property type="entry name" value="AAA_Catabolism_Regulators"/>
</dbReference>
<dbReference type="SUPFAM" id="SSF51197">
    <property type="entry name" value="Clavaminate synthase-like"/>
    <property type="match status" value="1"/>
</dbReference>
<dbReference type="GeneID" id="34458690"/>
<dbReference type="STRING" id="1160497.A0A1L9V6B5"/>
<dbReference type="Proteomes" id="UP000184300">
    <property type="component" value="Unassembled WGS sequence"/>
</dbReference>
<dbReference type="Gene3D" id="3.60.130.10">
    <property type="entry name" value="Clavaminate synthase-like"/>
    <property type="match status" value="1"/>
</dbReference>
<dbReference type="Pfam" id="PF02668">
    <property type="entry name" value="TauD"/>
    <property type="match status" value="1"/>
</dbReference>
<reference evidence="5" key="1">
    <citation type="journal article" date="2017" name="Genome Biol.">
        <title>Comparative genomics reveals high biological diversity and specific adaptations in the industrially and medically important fungal genus Aspergillus.</title>
        <authorList>
            <person name="de Vries R.P."/>
            <person name="Riley R."/>
            <person name="Wiebenga A."/>
            <person name="Aguilar-Osorio G."/>
            <person name="Amillis S."/>
            <person name="Uchima C.A."/>
            <person name="Anderluh G."/>
            <person name="Asadollahi M."/>
            <person name="Askin M."/>
            <person name="Barry K."/>
            <person name="Battaglia E."/>
            <person name="Bayram O."/>
            <person name="Benocci T."/>
            <person name="Braus-Stromeyer S.A."/>
            <person name="Caldana C."/>
            <person name="Canovas D."/>
            <person name="Cerqueira G.C."/>
            <person name="Chen F."/>
            <person name="Chen W."/>
            <person name="Choi C."/>
            <person name="Clum A."/>
            <person name="Dos Santos R.A."/>
            <person name="Damasio A.R."/>
            <person name="Diallinas G."/>
            <person name="Emri T."/>
            <person name="Fekete E."/>
            <person name="Flipphi M."/>
            <person name="Freyberg S."/>
            <person name="Gallo A."/>
            <person name="Gournas C."/>
            <person name="Habgood R."/>
            <person name="Hainaut M."/>
            <person name="Harispe M.L."/>
            <person name="Henrissat B."/>
            <person name="Hilden K.S."/>
            <person name="Hope R."/>
            <person name="Hossain A."/>
            <person name="Karabika E."/>
            <person name="Karaffa L."/>
            <person name="Karanyi Z."/>
            <person name="Krasevec N."/>
            <person name="Kuo A."/>
            <person name="Kusch H."/>
            <person name="LaButti K."/>
            <person name="Lagendijk E.L."/>
            <person name="Lapidus A."/>
            <person name="Levasseur A."/>
            <person name="Lindquist E."/>
            <person name="Lipzen A."/>
            <person name="Logrieco A.F."/>
            <person name="MacCabe A."/>
            <person name="Maekelae M.R."/>
            <person name="Malavazi I."/>
            <person name="Melin P."/>
            <person name="Meyer V."/>
            <person name="Mielnichuk N."/>
            <person name="Miskei M."/>
            <person name="Molnar A.P."/>
            <person name="Mule G."/>
            <person name="Ngan C.Y."/>
            <person name="Orejas M."/>
            <person name="Orosz E."/>
            <person name="Ouedraogo J.P."/>
            <person name="Overkamp K.M."/>
            <person name="Park H.-S."/>
            <person name="Perrone G."/>
            <person name="Piumi F."/>
            <person name="Punt P.J."/>
            <person name="Ram A.F."/>
            <person name="Ramon A."/>
            <person name="Rauscher S."/>
            <person name="Record E."/>
            <person name="Riano-Pachon D.M."/>
            <person name="Robert V."/>
            <person name="Roehrig J."/>
            <person name="Ruller R."/>
            <person name="Salamov A."/>
            <person name="Salih N.S."/>
            <person name="Samson R.A."/>
            <person name="Sandor E."/>
            <person name="Sanguinetti M."/>
            <person name="Schuetze T."/>
            <person name="Sepcic K."/>
            <person name="Shelest E."/>
            <person name="Sherlock G."/>
            <person name="Sophianopoulou V."/>
            <person name="Squina F.M."/>
            <person name="Sun H."/>
            <person name="Susca A."/>
            <person name="Todd R.B."/>
            <person name="Tsang A."/>
            <person name="Unkles S.E."/>
            <person name="van de Wiele N."/>
            <person name="van Rossen-Uffink D."/>
            <person name="Oliveira J.V."/>
            <person name="Vesth T.C."/>
            <person name="Visser J."/>
            <person name="Yu J.-H."/>
            <person name="Zhou M."/>
            <person name="Andersen M.R."/>
            <person name="Archer D.B."/>
            <person name="Baker S.E."/>
            <person name="Benoit I."/>
            <person name="Brakhage A.A."/>
            <person name="Braus G.H."/>
            <person name="Fischer R."/>
            <person name="Frisvad J.C."/>
            <person name="Goldman G.H."/>
            <person name="Houbraken J."/>
            <person name="Oakley B."/>
            <person name="Pocsi I."/>
            <person name="Scazzocchio C."/>
            <person name="Seiboth B."/>
            <person name="vanKuyk P.A."/>
            <person name="Wortman J."/>
            <person name="Dyer P.S."/>
            <person name="Grigoriev I.V."/>
        </authorList>
    </citation>
    <scope>NUCLEOTIDE SEQUENCE [LARGE SCALE GENOMIC DNA]</scope>
    <source>
        <strain evidence="5">CBS 516.65</strain>
    </source>
</reference>
<sequence length="938" mass="105463">MTQTNGIKLTELRPGFTAEITGLDFANGVTEDISRFIQDAVTKYGVVVLRNTNLTDETHIELARTFGELDDVKPYIAAGRKNRLKYDELFDVSNIEEDGSLVDPESPRGQANKGNSLFHVDSSFNPRRAGYSILLAHELPPPGTGGATAFTDTRTAFDDLDSATKTHLLENNYIAAHSILHSKKLAAPAFFANINPTDHPMGRHHLVQRHEPSGRMNLYLAAHIHHIEGLEPDKSAELFGGLFRHAMSEKYVVEIEWRDVGDLVIWDNTCTMHRAMGGDFAGSDGVGERRQVPCVSCYHSGSECVLVESRRGGNFRPYRRSTRLERTASRDSPRGHETSSDKRSEGSMNDSDRNEDSMGEELCAELRNPSDALHILAQSNETGVSGFRNLSGTLNKESSQRHEGTALEDYELVKTGVVQLSSLPELLLRFSHNYHPYCPLVPSYMIGRSAMQKIQKSDYFLLTVILTIATRDLPDYSLTHRYCWDYTRRLMLEILLAQPWTQRSRTIVGLILLSEWLPHIEMDRAASEEPADLFSEDRTAWSLIGLAVRHGYLKRLDQTAFRGKGRKEMREVEYDRIVWTFIYLADRQISVRLGQSFWSRGPSLSAHFTAKDFPSIQPAAGDTERTEDYASALQATLELTQILHNAHAILYSSPDRTLAMVHDGDYSRYLDDFQRAATTWHSTWKNISVSPKIKSTLSLQYEYLCLYANAFSFQAVLTRTSVSRRQGKESFAEIFSRGIMLSPEGRYIFDAISAATKILKLMNGLDPREELCYLPSRYYLYGVYAAVFLYKAHCAGAFQSESQSREAVNLALKFAAIMGDTASSEMHIRRKYSWMLKGLFRRQEQRTPRDPVQDTANRPCQESPQPPARDETTHRAAADAPFNEGTVVDPSLTPGQDISILPSMEDYPFGPFLPEVVDILGVEGLGAGFEWPIEASGI</sequence>